<gene>
    <name evidence="1" type="ORF">EYF80_047835</name>
</gene>
<proteinExistence type="predicted"/>
<organism evidence="1 2">
    <name type="scientific">Liparis tanakae</name>
    <name type="common">Tanaka's snailfish</name>
    <dbReference type="NCBI Taxonomy" id="230148"/>
    <lineage>
        <taxon>Eukaryota</taxon>
        <taxon>Metazoa</taxon>
        <taxon>Chordata</taxon>
        <taxon>Craniata</taxon>
        <taxon>Vertebrata</taxon>
        <taxon>Euteleostomi</taxon>
        <taxon>Actinopterygii</taxon>
        <taxon>Neopterygii</taxon>
        <taxon>Teleostei</taxon>
        <taxon>Neoteleostei</taxon>
        <taxon>Acanthomorphata</taxon>
        <taxon>Eupercaria</taxon>
        <taxon>Perciformes</taxon>
        <taxon>Cottioidei</taxon>
        <taxon>Cottales</taxon>
        <taxon>Liparidae</taxon>
        <taxon>Liparis</taxon>
    </lineage>
</organism>
<dbReference type="AlphaFoldDB" id="A0A4Z2FLV1"/>
<reference evidence="1 2" key="1">
    <citation type="submission" date="2019-03" db="EMBL/GenBank/DDBJ databases">
        <title>First draft genome of Liparis tanakae, snailfish: a comprehensive survey of snailfish specific genes.</title>
        <authorList>
            <person name="Kim W."/>
            <person name="Song I."/>
            <person name="Jeong J.-H."/>
            <person name="Kim D."/>
            <person name="Kim S."/>
            <person name="Ryu S."/>
            <person name="Song J.Y."/>
            <person name="Lee S.K."/>
        </authorList>
    </citation>
    <scope>NUCLEOTIDE SEQUENCE [LARGE SCALE GENOMIC DNA]</scope>
    <source>
        <tissue evidence="1">Muscle</tissue>
    </source>
</reference>
<dbReference type="Proteomes" id="UP000314294">
    <property type="component" value="Unassembled WGS sequence"/>
</dbReference>
<dbReference type="EMBL" id="SRLO01001068">
    <property type="protein sequence ID" value="TNN42001.1"/>
    <property type="molecule type" value="Genomic_DNA"/>
</dbReference>
<comment type="caution">
    <text evidence="1">The sequence shown here is derived from an EMBL/GenBank/DDBJ whole genome shotgun (WGS) entry which is preliminary data.</text>
</comment>
<accession>A0A4Z2FLV1</accession>
<keyword evidence="2" id="KW-1185">Reference proteome</keyword>
<name>A0A4Z2FLV1_9TELE</name>
<evidence type="ECO:0000313" key="1">
    <source>
        <dbReference type="EMBL" id="TNN42001.1"/>
    </source>
</evidence>
<evidence type="ECO:0000313" key="2">
    <source>
        <dbReference type="Proteomes" id="UP000314294"/>
    </source>
</evidence>
<sequence>MLPLISIGEAQHAPILDRDTIYSPVLTTERNVTFQSSAWIVSHTMNGRAEEVEDGVNKTP</sequence>
<protein>
    <submittedName>
        <fullName evidence="1">Uncharacterized protein</fullName>
    </submittedName>
</protein>